<proteinExistence type="predicted"/>
<sequence>MANNLHTQTKAITTLFLVIGLVCIAYCALFSTLESIIIIALLPLIGYIFICAFRNPVTAIYVLFILNYFLIAWMRYTETTGRSVWLDILFVIISVMVILHSILMKDIPWKLAINCLTLGGALWAIYCLAEILNPRADIEAWIMSRSTIYNILFISVLSSVLFTEIKQIRTLLFIFSILSAISILKVFCQRYIGFDTVEQRWLDEEGGLTHLIASGTRYFSIFTDAGNFGSNMGLVSVLFGILSIFVSKKSLKIYYLILSILGIYALFLSGTRGALAVPLGGLLLFSLVSKNFKLMTITTIIGLSIYIFFAHTNIGQGNQMIRRMRTTFRPTQDASFNVRKENQKKLALYLKDKPFGEGLGLSGGNARRFSSRLTANIPNDSTYVKIWVETGIVGLILFLTLLILTFLRCCYIIMFRIRDKELRGMLMAMLCGIFGLMISAYGNAFFNQFPTQIIVFAFFAIILNGPYLDQKLIQSQTKKIATTT</sequence>
<evidence type="ECO:0000313" key="7">
    <source>
        <dbReference type="EMBL" id="KAA5414231.1"/>
    </source>
</evidence>
<feature type="transmembrane region" description="Helical" evidence="5">
    <location>
        <begin position="168"/>
        <end position="188"/>
    </location>
</feature>
<accession>A0A642PTX1</accession>
<dbReference type="EMBL" id="VVYV01000043">
    <property type="protein sequence ID" value="KAA5414231.1"/>
    <property type="molecule type" value="Genomic_DNA"/>
</dbReference>
<comment type="subcellular location">
    <subcellularLocation>
        <location evidence="1">Membrane</location>
        <topology evidence="1">Multi-pass membrane protein</topology>
    </subcellularLocation>
</comment>
<keyword evidence="2 5" id="KW-0812">Transmembrane</keyword>
<protein>
    <submittedName>
        <fullName evidence="7">O-antigen ligase family protein</fullName>
    </submittedName>
</protein>
<evidence type="ECO:0000256" key="5">
    <source>
        <dbReference type="SAM" id="Phobius"/>
    </source>
</evidence>
<dbReference type="PANTHER" id="PTHR37422">
    <property type="entry name" value="TEICHURONIC ACID BIOSYNTHESIS PROTEIN TUAE"/>
    <property type="match status" value="1"/>
</dbReference>
<keyword evidence="7" id="KW-0436">Ligase</keyword>
<comment type="caution">
    <text evidence="7">The sequence shown here is derived from an EMBL/GenBank/DDBJ whole genome shotgun (WGS) entry which is preliminary data.</text>
</comment>
<dbReference type="PANTHER" id="PTHR37422:SF13">
    <property type="entry name" value="LIPOPOLYSACCHARIDE BIOSYNTHESIS PROTEIN PA4999-RELATED"/>
    <property type="match status" value="1"/>
</dbReference>
<name>A0A642PTX1_9BACE</name>
<evidence type="ECO:0000256" key="2">
    <source>
        <dbReference type="ARBA" id="ARBA00022692"/>
    </source>
</evidence>
<keyword evidence="3 5" id="KW-1133">Transmembrane helix</keyword>
<feature type="transmembrane region" description="Helical" evidence="5">
    <location>
        <begin position="228"/>
        <end position="247"/>
    </location>
</feature>
<keyword evidence="4 5" id="KW-0472">Membrane</keyword>
<feature type="domain" description="O-antigen ligase-related" evidence="6">
    <location>
        <begin position="258"/>
        <end position="399"/>
    </location>
</feature>
<evidence type="ECO:0000256" key="1">
    <source>
        <dbReference type="ARBA" id="ARBA00004141"/>
    </source>
</evidence>
<dbReference type="RefSeq" id="WP_149920414.1">
    <property type="nucleotide sequence ID" value="NZ_VVYV01000043.1"/>
</dbReference>
<organism evidence="7 8">
    <name type="scientific">Bacteroides cellulosilyticus</name>
    <dbReference type="NCBI Taxonomy" id="246787"/>
    <lineage>
        <taxon>Bacteria</taxon>
        <taxon>Pseudomonadati</taxon>
        <taxon>Bacteroidota</taxon>
        <taxon>Bacteroidia</taxon>
        <taxon>Bacteroidales</taxon>
        <taxon>Bacteroidaceae</taxon>
        <taxon>Bacteroides</taxon>
    </lineage>
</organism>
<feature type="transmembrane region" description="Helical" evidence="5">
    <location>
        <begin position="84"/>
        <end position="103"/>
    </location>
</feature>
<reference evidence="7 8" key="1">
    <citation type="journal article" date="2019" name="Nat. Med.">
        <title>A library of human gut bacterial isolates paired with longitudinal multiomics data enables mechanistic microbiome research.</title>
        <authorList>
            <person name="Poyet M."/>
            <person name="Groussin M."/>
            <person name="Gibbons S.M."/>
            <person name="Avila-Pacheco J."/>
            <person name="Jiang X."/>
            <person name="Kearney S.M."/>
            <person name="Perrotta A.R."/>
            <person name="Berdy B."/>
            <person name="Zhao S."/>
            <person name="Lieberman T.D."/>
            <person name="Swanson P.K."/>
            <person name="Smith M."/>
            <person name="Roesemann S."/>
            <person name="Alexander J.E."/>
            <person name="Rich S.A."/>
            <person name="Livny J."/>
            <person name="Vlamakis H."/>
            <person name="Clish C."/>
            <person name="Bullock K."/>
            <person name="Deik A."/>
            <person name="Scott J."/>
            <person name="Pierce K.A."/>
            <person name="Xavier R.J."/>
            <person name="Alm E.J."/>
        </authorList>
    </citation>
    <scope>NUCLEOTIDE SEQUENCE [LARGE SCALE GENOMIC DNA]</scope>
    <source>
        <strain evidence="7 8">BIOML-A6</strain>
    </source>
</reference>
<evidence type="ECO:0000256" key="3">
    <source>
        <dbReference type="ARBA" id="ARBA00022989"/>
    </source>
</evidence>
<feature type="transmembrane region" description="Helical" evidence="5">
    <location>
        <begin position="109"/>
        <end position="129"/>
    </location>
</feature>
<feature type="transmembrane region" description="Helical" evidence="5">
    <location>
        <begin position="141"/>
        <end position="162"/>
    </location>
</feature>
<feature type="transmembrane region" description="Helical" evidence="5">
    <location>
        <begin position="36"/>
        <end position="53"/>
    </location>
</feature>
<dbReference type="GO" id="GO:0016020">
    <property type="term" value="C:membrane"/>
    <property type="evidence" value="ECO:0007669"/>
    <property type="project" value="UniProtKB-SubCell"/>
</dbReference>
<feature type="transmembrane region" description="Helical" evidence="5">
    <location>
        <begin position="12"/>
        <end position="29"/>
    </location>
</feature>
<feature type="transmembrane region" description="Helical" evidence="5">
    <location>
        <begin position="392"/>
        <end position="414"/>
    </location>
</feature>
<dbReference type="InterPro" id="IPR007016">
    <property type="entry name" value="O-antigen_ligase-rel_domated"/>
</dbReference>
<dbReference type="Proteomes" id="UP000448877">
    <property type="component" value="Unassembled WGS sequence"/>
</dbReference>
<evidence type="ECO:0000256" key="4">
    <source>
        <dbReference type="ARBA" id="ARBA00023136"/>
    </source>
</evidence>
<feature type="transmembrane region" description="Helical" evidence="5">
    <location>
        <begin position="253"/>
        <end position="285"/>
    </location>
</feature>
<gene>
    <name evidence="7" type="ORF">F2Y81_20835</name>
</gene>
<feature type="transmembrane region" description="Helical" evidence="5">
    <location>
        <begin position="59"/>
        <end position="77"/>
    </location>
</feature>
<dbReference type="GO" id="GO:0016874">
    <property type="term" value="F:ligase activity"/>
    <property type="evidence" value="ECO:0007669"/>
    <property type="project" value="UniProtKB-KW"/>
</dbReference>
<dbReference type="AlphaFoldDB" id="A0A642PTX1"/>
<feature type="transmembrane region" description="Helical" evidence="5">
    <location>
        <begin position="426"/>
        <end position="446"/>
    </location>
</feature>
<evidence type="ECO:0000313" key="8">
    <source>
        <dbReference type="Proteomes" id="UP000448877"/>
    </source>
</evidence>
<evidence type="ECO:0000259" key="6">
    <source>
        <dbReference type="Pfam" id="PF04932"/>
    </source>
</evidence>
<feature type="transmembrane region" description="Helical" evidence="5">
    <location>
        <begin position="292"/>
        <end position="310"/>
    </location>
</feature>
<dbReference type="Pfam" id="PF04932">
    <property type="entry name" value="Wzy_C"/>
    <property type="match status" value="1"/>
</dbReference>
<dbReference type="InterPro" id="IPR051533">
    <property type="entry name" value="WaaL-like"/>
</dbReference>